<protein>
    <submittedName>
        <fullName evidence="1">Uncharacterized protein</fullName>
    </submittedName>
</protein>
<evidence type="ECO:0000313" key="1">
    <source>
        <dbReference type="EMBL" id="GIF53968.1"/>
    </source>
</evidence>
<dbReference type="Proteomes" id="UP000624325">
    <property type="component" value="Unassembled WGS sequence"/>
</dbReference>
<gene>
    <name evidence="1" type="ORF">Air01nite_00630</name>
</gene>
<evidence type="ECO:0000313" key="2">
    <source>
        <dbReference type="Proteomes" id="UP000624325"/>
    </source>
</evidence>
<accession>A0ABQ4BTW8</accession>
<sequence>MQVWNTPPDRVGVEWRIEVRDAGRVSVFRRTGRRVGHAPLRHPRDLYELGGWLVDRGIDPEQLSTP</sequence>
<name>A0ABQ4BTW8_9ACTN</name>
<dbReference type="RefSeq" id="WP_203699699.1">
    <property type="nucleotide sequence ID" value="NZ_BAAALU010000022.1"/>
</dbReference>
<reference evidence="1 2" key="1">
    <citation type="submission" date="2021-01" db="EMBL/GenBank/DDBJ databases">
        <title>Whole genome shotgun sequence of Asanoa iriomotensis NBRC 100142.</title>
        <authorList>
            <person name="Komaki H."/>
            <person name="Tamura T."/>
        </authorList>
    </citation>
    <scope>NUCLEOTIDE SEQUENCE [LARGE SCALE GENOMIC DNA]</scope>
    <source>
        <strain evidence="1 2">NBRC 100142</strain>
    </source>
</reference>
<organism evidence="1 2">
    <name type="scientific">Asanoa iriomotensis</name>
    <dbReference type="NCBI Taxonomy" id="234613"/>
    <lineage>
        <taxon>Bacteria</taxon>
        <taxon>Bacillati</taxon>
        <taxon>Actinomycetota</taxon>
        <taxon>Actinomycetes</taxon>
        <taxon>Micromonosporales</taxon>
        <taxon>Micromonosporaceae</taxon>
        <taxon>Asanoa</taxon>
    </lineage>
</organism>
<comment type="caution">
    <text evidence="1">The sequence shown here is derived from an EMBL/GenBank/DDBJ whole genome shotgun (WGS) entry which is preliminary data.</text>
</comment>
<dbReference type="EMBL" id="BONC01000001">
    <property type="protein sequence ID" value="GIF53968.1"/>
    <property type="molecule type" value="Genomic_DNA"/>
</dbReference>
<proteinExistence type="predicted"/>
<keyword evidence="2" id="KW-1185">Reference proteome</keyword>